<feature type="domain" description="AAA+ ATPase" evidence="12">
    <location>
        <begin position="149"/>
        <end position="281"/>
    </location>
</feature>
<dbReference type="CDD" id="cd00009">
    <property type="entry name" value="AAA"/>
    <property type="match status" value="1"/>
</dbReference>
<feature type="region of interest" description="Domain IV, binds dsDNA" evidence="8">
    <location>
        <begin position="334"/>
        <end position="455"/>
    </location>
</feature>
<dbReference type="PRINTS" id="PR00051">
    <property type="entry name" value="DNAA"/>
</dbReference>
<keyword evidence="7 8" id="KW-0238">DNA-binding</keyword>
<dbReference type="Pfam" id="PF11638">
    <property type="entry name" value="DnaA_N"/>
    <property type="match status" value="1"/>
</dbReference>
<dbReference type="CDD" id="cd06571">
    <property type="entry name" value="Bac_DnaA_C"/>
    <property type="match status" value="1"/>
</dbReference>
<evidence type="ECO:0000256" key="1">
    <source>
        <dbReference type="ARBA" id="ARBA00006583"/>
    </source>
</evidence>
<dbReference type="SUPFAM" id="SSF48295">
    <property type="entry name" value="TrpR-like"/>
    <property type="match status" value="1"/>
</dbReference>
<dbReference type="GO" id="GO:0003688">
    <property type="term" value="F:DNA replication origin binding"/>
    <property type="evidence" value="ECO:0007669"/>
    <property type="project" value="UniProtKB-UniRule"/>
</dbReference>
<evidence type="ECO:0000256" key="4">
    <source>
        <dbReference type="ARBA" id="ARBA00022741"/>
    </source>
</evidence>
<keyword evidence="3 8" id="KW-0235">DNA replication</keyword>
<comment type="function">
    <text evidence="8 10">Plays an essential role in the initiation and regulation of chromosomal replication. ATP-DnaA binds to the origin of replication (oriC) to initiate formation of the DNA replication initiation complex once per cell cycle. Binds the DnaA box (a 9 base pair repeat at the origin) and separates the double-stranded (ds)DNA. Forms a right-handed helical filament on oriC DNA; dsDNA binds to the exterior of the filament while single-stranded (ss)DNA is stabiized in the filament's interior. The ATP-DnaA-oriC complex binds and stabilizes one strand of the AT-rich DNA unwinding element (DUE), permitting loading of DNA polymerase. After initiation quickly degrades to an ADP-DnaA complex that is not apt for DNA replication. Binds acidic phospholipids.</text>
</comment>
<accession>A0A2M6NS61</accession>
<feature type="binding site" evidence="8">
    <location>
        <position position="163"/>
    </location>
    <ligand>
        <name>ATP</name>
        <dbReference type="ChEBI" id="CHEBI:30616"/>
    </ligand>
</feature>
<dbReference type="EMBL" id="PFCJ01000015">
    <property type="protein sequence ID" value="PIR72416.1"/>
    <property type="molecule type" value="Genomic_DNA"/>
</dbReference>
<dbReference type="Proteomes" id="UP000228756">
    <property type="component" value="Unassembled WGS sequence"/>
</dbReference>
<dbReference type="HAMAP" id="MF_00377">
    <property type="entry name" value="DnaA_bact"/>
    <property type="match status" value="1"/>
</dbReference>
<dbReference type="FunFam" id="3.40.50.300:FF:000668">
    <property type="entry name" value="Chromosomal replication initiator protein DnaA"/>
    <property type="match status" value="1"/>
</dbReference>
<evidence type="ECO:0000256" key="2">
    <source>
        <dbReference type="ARBA" id="ARBA00022490"/>
    </source>
</evidence>
<dbReference type="InterPro" id="IPR001957">
    <property type="entry name" value="Chromosome_initiator_DnaA"/>
</dbReference>
<evidence type="ECO:0000256" key="3">
    <source>
        <dbReference type="ARBA" id="ARBA00022705"/>
    </source>
</evidence>
<feature type="binding site" evidence="8">
    <location>
        <position position="160"/>
    </location>
    <ligand>
        <name>ATP</name>
        <dbReference type="ChEBI" id="CHEBI:30616"/>
    </ligand>
</feature>
<comment type="subcellular location">
    <subcellularLocation>
        <location evidence="8">Cytoplasm</location>
    </subcellularLocation>
</comment>
<evidence type="ECO:0000256" key="6">
    <source>
        <dbReference type="ARBA" id="ARBA00023121"/>
    </source>
</evidence>
<comment type="similarity">
    <text evidence="1 8 11">Belongs to the DnaA family.</text>
</comment>
<dbReference type="InterPro" id="IPR020591">
    <property type="entry name" value="Chromosome_initiator_DnaA-like"/>
</dbReference>
<dbReference type="AlphaFoldDB" id="A0A2M6NS61"/>
<comment type="subunit">
    <text evidence="8">Oligomerizes as a right-handed, spiral filament on DNA at oriC.</text>
</comment>
<dbReference type="GO" id="GO:0005737">
    <property type="term" value="C:cytoplasm"/>
    <property type="evidence" value="ECO:0007669"/>
    <property type="project" value="UniProtKB-SubCell"/>
</dbReference>
<dbReference type="Gene3D" id="1.10.8.60">
    <property type="match status" value="1"/>
</dbReference>
<dbReference type="InterPro" id="IPR024633">
    <property type="entry name" value="DnaA_N_dom"/>
</dbReference>
<dbReference type="InterPro" id="IPR013317">
    <property type="entry name" value="DnaA_dom"/>
</dbReference>
<dbReference type="GO" id="GO:0006270">
    <property type="term" value="P:DNA replication initiation"/>
    <property type="evidence" value="ECO:0007669"/>
    <property type="project" value="UniProtKB-UniRule"/>
</dbReference>
<dbReference type="GO" id="GO:0005886">
    <property type="term" value="C:plasma membrane"/>
    <property type="evidence" value="ECO:0007669"/>
    <property type="project" value="TreeGrafter"/>
</dbReference>
<dbReference type="NCBIfam" id="TIGR00362">
    <property type="entry name" value="DnaA"/>
    <property type="match status" value="1"/>
</dbReference>
<dbReference type="Pfam" id="PF08299">
    <property type="entry name" value="Bac_DnaA_C"/>
    <property type="match status" value="1"/>
</dbReference>
<dbReference type="InterPro" id="IPR003593">
    <property type="entry name" value="AAA+_ATPase"/>
</dbReference>
<feature type="region of interest" description="Domain I, interacts with DnaA modulators" evidence="8">
    <location>
        <begin position="1"/>
        <end position="113"/>
    </location>
</feature>
<feature type="binding site" evidence="8">
    <location>
        <position position="164"/>
    </location>
    <ligand>
        <name>ATP</name>
        <dbReference type="ChEBI" id="CHEBI:30616"/>
    </ligand>
</feature>
<evidence type="ECO:0000256" key="10">
    <source>
        <dbReference type="RuleBase" id="RU000577"/>
    </source>
</evidence>
<keyword evidence="6 8" id="KW-0446">Lipid-binding</keyword>
<dbReference type="InterPro" id="IPR013159">
    <property type="entry name" value="DnaA_C"/>
</dbReference>
<protein>
    <recommendedName>
        <fullName evidence="8 9">Chromosomal replication initiator protein DnaA</fullName>
    </recommendedName>
</protein>
<feature type="binding site" evidence="8">
    <location>
        <position position="162"/>
    </location>
    <ligand>
        <name>ATP</name>
        <dbReference type="ChEBI" id="CHEBI:30616"/>
    </ligand>
</feature>
<dbReference type="InterPro" id="IPR038454">
    <property type="entry name" value="DnaA_N_sf"/>
</dbReference>
<feature type="domain" description="Chromosomal replication initiator DnaA C-terminal" evidence="13">
    <location>
        <begin position="361"/>
        <end position="430"/>
    </location>
</feature>
<gene>
    <name evidence="8 14" type="primary">dnaA</name>
    <name evidence="14" type="ORF">COU42_01325</name>
</gene>
<evidence type="ECO:0000256" key="11">
    <source>
        <dbReference type="RuleBase" id="RU004227"/>
    </source>
</evidence>
<comment type="domain">
    <text evidence="8">Domain I is involved in oligomerization and binding regulators, domain II is flexibile and of varying length in different bacteria, domain III forms the AAA+ region, while domain IV binds dsDNA.</text>
</comment>
<dbReference type="Gene3D" id="1.10.1750.10">
    <property type="match status" value="1"/>
</dbReference>
<reference evidence="15" key="1">
    <citation type="submission" date="2017-09" db="EMBL/GenBank/DDBJ databases">
        <title>Depth-based differentiation of microbial function through sediment-hosted aquifers and enrichment of novel symbionts in the deep terrestrial subsurface.</title>
        <authorList>
            <person name="Probst A.J."/>
            <person name="Ladd B."/>
            <person name="Jarett J.K."/>
            <person name="Geller-Mcgrath D.E."/>
            <person name="Sieber C.M.K."/>
            <person name="Emerson J.B."/>
            <person name="Anantharaman K."/>
            <person name="Thomas B.C."/>
            <person name="Malmstrom R."/>
            <person name="Stieglmeier M."/>
            <person name="Klingl A."/>
            <person name="Woyke T."/>
            <person name="Ryan C.M."/>
            <person name="Banfield J.F."/>
        </authorList>
    </citation>
    <scope>NUCLEOTIDE SEQUENCE [LARGE SCALE GENOMIC DNA]</scope>
</reference>
<dbReference type="InterPro" id="IPR027417">
    <property type="entry name" value="P-loop_NTPase"/>
</dbReference>
<dbReference type="GO" id="GO:0008289">
    <property type="term" value="F:lipid binding"/>
    <property type="evidence" value="ECO:0007669"/>
    <property type="project" value="UniProtKB-KW"/>
</dbReference>
<evidence type="ECO:0000256" key="8">
    <source>
        <dbReference type="HAMAP-Rule" id="MF_00377"/>
    </source>
</evidence>
<evidence type="ECO:0000256" key="7">
    <source>
        <dbReference type="ARBA" id="ARBA00023125"/>
    </source>
</evidence>
<dbReference type="PANTHER" id="PTHR30050:SF2">
    <property type="entry name" value="CHROMOSOMAL REPLICATION INITIATOR PROTEIN DNAA"/>
    <property type="match status" value="1"/>
</dbReference>
<evidence type="ECO:0000259" key="12">
    <source>
        <dbReference type="SMART" id="SM00382"/>
    </source>
</evidence>
<evidence type="ECO:0000256" key="9">
    <source>
        <dbReference type="NCBIfam" id="TIGR00362"/>
    </source>
</evidence>
<evidence type="ECO:0000259" key="13">
    <source>
        <dbReference type="SMART" id="SM00760"/>
    </source>
</evidence>
<organism evidence="14 15">
    <name type="scientific">Candidatus Nealsonbacteria bacterium CG10_big_fil_rev_8_21_14_0_10_36_24</name>
    <dbReference type="NCBI Taxonomy" id="1974710"/>
    <lineage>
        <taxon>Bacteria</taxon>
        <taxon>Candidatus Nealsoniibacteriota</taxon>
    </lineage>
</organism>
<dbReference type="SMART" id="SM00382">
    <property type="entry name" value="AAA"/>
    <property type="match status" value="1"/>
</dbReference>
<comment type="caution">
    <text evidence="8">Lacks conserved residue(s) required for the propagation of feature annotation.</text>
</comment>
<evidence type="ECO:0000313" key="14">
    <source>
        <dbReference type="EMBL" id="PIR72416.1"/>
    </source>
</evidence>
<keyword evidence="5 8" id="KW-0067">ATP-binding</keyword>
<dbReference type="Gene3D" id="3.30.300.180">
    <property type="match status" value="1"/>
</dbReference>
<name>A0A2M6NS61_9BACT</name>
<dbReference type="SMART" id="SM00760">
    <property type="entry name" value="Bac_DnaA_C"/>
    <property type="match status" value="1"/>
</dbReference>
<dbReference type="InterPro" id="IPR010921">
    <property type="entry name" value="Trp_repressor/repl_initiator"/>
</dbReference>
<evidence type="ECO:0000256" key="5">
    <source>
        <dbReference type="ARBA" id="ARBA00022840"/>
    </source>
</evidence>
<dbReference type="GO" id="GO:0005524">
    <property type="term" value="F:ATP binding"/>
    <property type="evidence" value="ECO:0007669"/>
    <property type="project" value="UniProtKB-UniRule"/>
</dbReference>
<dbReference type="Gene3D" id="3.40.50.300">
    <property type="entry name" value="P-loop containing nucleotide triphosphate hydrolases"/>
    <property type="match status" value="1"/>
</dbReference>
<dbReference type="SUPFAM" id="SSF52540">
    <property type="entry name" value="P-loop containing nucleoside triphosphate hydrolases"/>
    <property type="match status" value="1"/>
</dbReference>
<evidence type="ECO:0000313" key="15">
    <source>
        <dbReference type="Proteomes" id="UP000228756"/>
    </source>
</evidence>
<keyword evidence="4 8" id="KW-0547">Nucleotide-binding</keyword>
<sequence length="455" mass="52633">MATCLEKLWQSTLAELELQISRPNFITWFKNSQLLEKKTDGQVVIGLFSNFAKEWVENKYHKLLLDVLFSLDNSIKKIEYVVINRPGPVLIKQPKRRADLLTDNGFEEFKIDPESNLHPRYTFNSFVVGSSNELAYAASQAVIKVIGRKYNPLFVYGGTGLGKTHLIQAIGNEIKNVYKNKYKTKYVSSEKFVNDVVFFIRNKRMEDMKIKYRNIDVLIIDDIQFIGGKERSEEELFHTFNALYENNKQIIISSDRAPSALPVLEERLRSRFQGGMIADITYPDYEMRLAIIKNKLQERRSYLSDEVCSLVATKVQRNIRELEGVLNKVVFYQDVKGVDLTTKIVEEIIDNTIQEKNTNVSSGKIIKVVADFYEMSPKELTDRSRKKNIVEPRQIAMFLMRDILDMSFPNIGEKLGKRDHTTAIYAYGKISQKIIKKQSFNQKITNIKDLIYKNG</sequence>
<comment type="caution">
    <text evidence="14">The sequence shown here is derived from an EMBL/GenBank/DDBJ whole genome shotgun (WGS) entry which is preliminary data.</text>
</comment>
<dbReference type="Pfam" id="PF00308">
    <property type="entry name" value="Bac_DnaA"/>
    <property type="match status" value="1"/>
</dbReference>
<dbReference type="GO" id="GO:0006275">
    <property type="term" value="P:regulation of DNA replication"/>
    <property type="evidence" value="ECO:0007669"/>
    <property type="project" value="UniProtKB-UniRule"/>
</dbReference>
<keyword evidence="2 8" id="KW-0963">Cytoplasm</keyword>
<dbReference type="PANTHER" id="PTHR30050">
    <property type="entry name" value="CHROMOSOMAL REPLICATION INITIATOR PROTEIN DNAA"/>
    <property type="match status" value="1"/>
</dbReference>
<proteinExistence type="inferred from homology"/>